<organism evidence="4 5">
    <name type="scientific">Aspergillus cavernicola</name>
    <dbReference type="NCBI Taxonomy" id="176166"/>
    <lineage>
        <taxon>Eukaryota</taxon>
        <taxon>Fungi</taxon>
        <taxon>Dikarya</taxon>
        <taxon>Ascomycota</taxon>
        <taxon>Pezizomycotina</taxon>
        <taxon>Eurotiomycetes</taxon>
        <taxon>Eurotiomycetidae</taxon>
        <taxon>Eurotiales</taxon>
        <taxon>Aspergillaceae</taxon>
        <taxon>Aspergillus</taxon>
        <taxon>Aspergillus subgen. Nidulantes</taxon>
    </lineage>
</organism>
<protein>
    <recommendedName>
        <fullName evidence="6">ATPase AAA-type core domain-containing protein</fullName>
    </recommendedName>
</protein>
<dbReference type="Pfam" id="PF23232">
    <property type="entry name" value="AAA_lid_13"/>
    <property type="match status" value="1"/>
</dbReference>
<feature type="transmembrane region" description="Helical" evidence="1">
    <location>
        <begin position="178"/>
        <end position="196"/>
    </location>
</feature>
<name>A0ABR4IGA6_9EURO</name>
<keyword evidence="1" id="KW-1133">Transmembrane helix</keyword>
<dbReference type="InterPro" id="IPR056599">
    <property type="entry name" value="AAA_lid_fung"/>
</dbReference>
<gene>
    <name evidence="4" type="ORF">BDW59DRAFT_62600</name>
</gene>
<keyword evidence="1" id="KW-0812">Transmembrane</keyword>
<dbReference type="PANTHER" id="PTHR46411:SF3">
    <property type="entry name" value="AAA+ ATPASE DOMAIN-CONTAINING PROTEIN"/>
    <property type="match status" value="1"/>
</dbReference>
<dbReference type="Gene3D" id="3.40.50.300">
    <property type="entry name" value="P-loop containing nucleotide triphosphate hydrolases"/>
    <property type="match status" value="1"/>
</dbReference>
<keyword evidence="5" id="KW-1185">Reference proteome</keyword>
<reference evidence="4 5" key="1">
    <citation type="submission" date="2024-07" db="EMBL/GenBank/DDBJ databases">
        <title>Section-level genome sequencing and comparative genomics of Aspergillus sections Usti and Cavernicolus.</title>
        <authorList>
            <consortium name="Lawrence Berkeley National Laboratory"/>
            <person name="Nybo J.L."/>
            <person name="Vesth T.C."/>
            <person name="Theobald S."/>
            <person name="Frisvad J.C."/>
            <person name="Larsen T.O."/>
            <person name="Kjaerboelling I."/>
            <person name="Rothschild-Mancinelli K."/>
            <person name="Lyhne E.K."/>
            <person name="Kogle M.E."/>
            <person name="Barry K."/>
            <person name="Clum A."/>
            <person name="Na H."/>
            <person name="Ledsgaard L."/>
            <person name="Lin J."/>
            <person name="Lipzen A."/>
            <person name="Kuo A."/>
            <person name="Riley R."/>
            <person name="Mondo S."/>
            <person name="LaButti K."/>
            <person name="Haridas S."/>
            <person name="Pangalinan J."/>
            <person name="Salamov A.A."/>
            <person name="Simmons B.A."/>
            <person name="Magnuson J.K."/>
            <person name="Chen J."/>
            <person name="Drula E."/>
            <person name="Henrissat B."/>
            <person name="Wiebenga A."/>
            <person name="Lubbers R.J."/>
            <person name="Gomes A.C."/>
            <person name="Makela M.R."/>
            <person name="Stajich J."/>
            <person name="Grigoriev I.V."/>
            <person name="Mortensen U.H."/>
            <person name="De vries R.P."/>
            <person name="Baker S.E."/>
            <person name="Andersen M.R."/>
        </authorList>
    </citation>
    <scope>NUCLEOTIDE SEQUENCE [LARGE SCALE GENOMIC DNA]</scope>
    <source>
        <strain evidence="4 5">CBS 600.67</strain>
    </source>
</reference>
<dbReference type="Proteomes" id="UP001610335">
    <property type="component" value="Unassembled WGS sequence"/>
</dbReference>
<evidence type="ECO:0000313" key="5">
    <source>
        <dbReference type="Proteomes" id="UP001610335"/>
    </source>
</evidence>
<evidence type="ECO:0008006" key="6">
    <source>
        <dbReference type="Google" id="ProtNLM"/>
    </source>
</evidence>
<evidence type="ECO:0000256" key="1">
    <source>
        <dbReference type="SAM" id="Phobius"/>
    </source>
</evidence>
<dbReference type="EMBL" id="JBFXLS010000029">
    <property type="protein sequence ID" value="KAL2826607.1"/>
    <property type="molecule type" value="Genomic_DNA"/>
</dbReference>
<sequence length="210" mass="23880">MLSLGELGDSSTTAEKPLERVLELMETWKVILLLVEADVFFVKRDNENLARNAITSIFLRKLEYYQGILLLTTNRRDSIDPAFQSRIHFYFGYRPLGLDAREQIWSTFFARTVEAGRVELKVSVEERKELARMELNGRQIKNIMNISQAYAVDIRVAIDFSSETASNSDGDAPAKKTTFFPLFGFVLIGFLAWICLHLSKASWVETGSGK</sequence>
<proteinExistence type="predicted"/>
<dbReference type="SUPFAM" id="SSF52540">
    <property type="entry name" value="P-loop containing nucleoside triphosphate hydrolases"/>
    <property type="match status" value="1"/>
</dbReference>
<comment type="caution">
    <text evidence="4">The sequence shown here is derived from an EMBL/GenBank/DDBJ whole genome shotgun (WGS) entry which is preliminary data.</text>
</comment>
<evidence type="ECO:0000259" key="3">
    <source>
        <dbReference type="Pfam" id="PF23232"/>
    </source>
</evidence>
<dbReference type="InterPro" id="IPR027417">
    <property type="entry name" value="P-loop_NTPase"/>
</dbReference>
<dbReference type="Pfam" id="PF00004">
    <property type="entry name" value="AAA"/>
    <property type="match status" value="1"/>
</dbReference>
<feature type="domain" description="ATPase AAA-type core" evidence="2">
    <location>
        <begin position="12"/>
        <end position="89"/>
    </location>
</feature>
<dbReference type="InterPro" id="IPR003959">
    <property type="entry name" value="ATPase_AAA_core"/>
</dbReference>
<keyword evidence="1" id="KW-0472">Membrane</keyword>
<dbReference type="PANTHER" id="PTHR46411">
    <property type="entry name" value="FAMILY ATPASE, PUTATIVE-RELATED"/>
    <property type="match status" value="1"/>
</dbReference>
<evidence type="ECO:0000259" key="2">
    <source>
        <dbReference type="Pfam" id="PF00004"/>
    </source>
</evidence>
<evidence type="ECO:0000313" key="4">
    <source>
        <dbReference type="EMBL" id="KAL2826607.1"/>
    </source>
</evidence>
<feature type="domain" description="AAA+ ATPase lid" evidence="3">
    <location>
        <begin position="99"/>
        <end position="151"/>
    </location>
</feature>
<accession>A0ABR4IGA6</accession>